<dbReference type="EMBL" id="JACHJS010000001">
    <property type="protein sequence ID" value="MBB4966959.1"/>
    <property type="molecule type" value="Genomic_DNA"/>
</dbReference>
<proteinExistence type="predicted"/>
<reference evidence="1 2" key="1">
    <citation type="submission" date="2020-08" db="EMBL/GenBank/DDBJ databases">
        <title>Sequencing the genomes of 1000 actinobacteria strains.</title>
        <authorList>
            <person name="Klenk H.-P."/>
        </authorList>
    </citation>
    <scope>NUCLEOTIDE SEQUENCE [LARGE SCALE GENOMIC DNA]</scope>
    <source>
        <strain evidence="1 2">DSM 45084</strain>
    </source>
</reference>
<evidence type="ECO:0000313" key="2">
    <source>
        <dbReference type="Proteomes" id="UP000542674"/>
    </source>
</evidence>
<dbReference type="AlphaFoldDB" id="A0A7W7T5H3"/>
<accession>A0A7W7T5H3</accession>
<evidence type="ECO:0000313" key="1">
    <source>
        <dbReference type="EMBL" id="MBB4966959.1"/>
    </source>
</evidence>
<protein>
    <submittedName>
        <fullName evidence="1">Uncharacterized protein</fullName>
    </submittedName>
</protein>
<keyword evidence="2" id="KW-1185">Reference proteome</keyword>
<dbReference type="RefSeq" id="WP_184671293.1">
    <property type="nucleotide sequence ID" value="NZ_BAABAI010000037.1"/>
</dbReference>
<comment type="caution">
    <text evidence="1">The sequence shown here is derived from an EMBL/GenBank/DDBJ whole genome shotgun (WGS) entry which is preliminary data.</text>
</comment>
<name>A0A7W7T5H3_9PSEU</name>
<gene>
    <name evidence="1" type="ORF">F4559_004318</name>
</gene>
<organism evidence="1 2">
    <name type="scientific">Saccharothrix violaceirubra</name>
    <dbReference type="NCBI Taxonomy" id="413306"/>
    <lineage>
        <taxon>Bacteria</taxon>
        <taxon>Bacillati</taxon>
        <taxon>Actinomycetota</taxon>
        <taxon>Actinomycetes</taxon>
        <taxon>Pseudonocardiales</taxon>
        <taxon>Pseudonocardiaceae</taxon>
        <taxon>Saccharothrix</taxon>
    </lineage>
</organism>
<dbReference type="Proteomes" id="UP000542674">
    <property type="component" value="Unassembled WGS sequence"/>
</dbReference>
<sequence>MAHVPELVEKVRSAPLEDAGFAETVAAFAAALWRTVRERPAGHRLLKELVMFALRSPQLRDTPAVHYVDIAEVTAGLVAEAAARTGHEPARPPCRTSSA</sequence>